<evidence type="ECO:0000256" key="4">
    <source>
        <dbReference type="ARBA" id="ARBA00023163"/>
    </source>
</evidence>
<dbReference type="AlphaFoldDB" id="A0A7U8C4H1"/>
<dbReference type="SUPFAM" id="SSF46785">
    <property type="entry name" value="Winged helix' DNA-binding domain"/>
    <property type="match status" value="1"/>
</dbReference>
<evidence type="ECO:0000256" key="1">
    <source>
        <dbReference type="ARBA" id="ARBA00009437"/>
    </source>
</evidence>
<accession>A0A7U8C4H1</accession>
<dbReference type="GO" id="GO:0003700">
    <property type="term" value="F:DNA-binding transcription factor activity"/>
    <property type="evidence" value="ECO:0007669"/>
    <property type="project" value="InterPro"/>
</dbReference>
<dbReference type="InterPro" id="IPR036390">
    <property type="entry name" value="WH_DNA-bd_sf"/>
</dbReference>
<dbReference type="EMBL" id="AAOW01000009">
    <property type="protein sequence ID" value="EAR61352.1"/>
    <property type="molecule type" value="Genomic_DNA"/>
</dbReference>
<dbReference type="SUPFAM" id="SSF53850">
    <property type="entry name" value="Periplasmic binding protein-like II"/>
    <property type="match status" value="1"/>
</dbReference>
<protein>
    <submittedName>
        <fullName evidence="6">Glycine cleavage system transcription activator</fullName>
    </submittedName>
</protein>
<dbReference type="InterPro" id="IPR058163">
    <property type="entry name" value="LysR-type_TF_proteobact-type"/>
</dbReference>
<dbReference type="PRINTS" id="PR00039">
    <property type="entry name" value="HTHLYSR"/>
</dbReference>
<proteinExistence type="inferred from homology"/>
<dbReference type="InterPro" id="IPR000847">
    <property type="entry name" value="LysR_HTH_N"/>
</dbReference>
<feature type="domain" description="HTH lysR-type" evidence="5">
    <location>
        <begin position="5"/>
        <end position="62"/>
    </location>
</feature>
<dbReference type="PANTHER" id="PTHR30537:SF26">
    <property type="entry name" value="GLYCINE CLEAVAGE SYSTEM TRANSCRIPTIONAL ACTIVATOR"/>
    <property type="match status" value="1"/>
</dbReference>
<dbReference type="PANTHER" id="PTHR30537">
    <property type="entry name" value="HTH-TYPE TRANSCRIPTIONAL REGULATOR"/>
    <property type="match status" value="1"/>
</dbReference>
<dbReference type="RefSeq" id="WP_007019846.1">
    <property type="nucleotide sequence ID" value="NZ_CH724125.1"/>
</dbReference>
<keyword evidence="7" id="KW-1185">Reference proteome</keyword>
<evidence type="ECO:0000259" key="5">
    <source>
        <dbReference type="PROSITE" id="PS50931"/>
    </source>
</evidence>
<dbReference type="Pfam" id="PF03466">
    <property type="entry name" value="LysR_substrate"/>
    <property type="match status" value="1"/>
</dbReference>
<reference evidence="6 7" key="1">
    <citation type="submission" date="2006-02" db="EMBL/GenBank/DDBJ databases">
        <authorList>
            <person name="Pinhassi J."/>
            <person name="Pedros-Alio C."/>
            <person name="Ferriera S."/>
            <person name="Johnson J."/>
            <person name="Kravitz S."/>
            <person name="Halpern A."/>
            <person name="Remington K."/>
            <person name="Beeson K."/>
            <person name="Tran B."/>
            <person name="Rogers Y.-H."/>
            <person name="Friedman R."/>
            <person name="Venter J.C."/>
        </authorList>
    </citation>
    <scope>NUCLEOTIDE SEQUENCE [LARGE SCALE GENOMIC DNA]</scope>
    <source>
        <strain evidence="6 7">MED92</strain>
    </source>
</reference>
<evidence type="ECO:0000256" key="2">
    <source>
        <dbReference type="ARBA" id="ARBA00023015"/>
    </source>
</evidence>
<keyword evidence="4" id="KW-0804">Transcription</keyword>
<dbReference type="GO" id="GO:0043565">
    <property type="term" value="F:sequence-specific DNA binding"/>
    <property type="evidence" value="ECO:0007669"/>
    <property type="project" value="TreeGrafter"/>
</dbReference>
<dbReference type="OrthoDB" id="6787458at2"/>
<comment type="caution">
    <text evidence="6">The sequence shown here is derived from an EMBL/GenBank/DDBJ whole genome shotgun (WGS) entry which is preliminary data.</text>
</comment>
<organism evidence="6 7">
    <name type="scientific">Neptuniibacter caesariensis</name>
    <dbReference type="NCBI Taxonomy" id="207954"/>
    <lineage>
        <taxon>Bacteria</taxon>
        <taxon>Pseudomonadati</taxon>
        <taxon>Pseudomonadota</taxon>
        <taxon>Gammaproteobacteria</taxon>
        <taxon>Oceanospirillales</taxon>
        <taxon>Oceanospirillaceae</taxon>
        <taxon>Neptuniibacter</taxon>
    </lineage>
</organism>
<dbReference type="GO" id="GO:0006351">
    <property type="term" value="P:DNA-templated transcription"/>
    <property type="evidence" value="ECO:0007669"/>
    <property type="project" value="TreeGrafter"/>
</dbReference>
<comment type="similarity">
    <text evidence="1">Belongs to the LysR transcriptional regulatory family.</text>
</comment>
<dbReference type="InterPro" id="IPR005119">
    <property type="entry name" value="LysR_subst-bd"/>
</dbReference>
<dbReference type="Proteomes" id="UP000002171">
    <property type="component" value="Unassembled WGS sequence"/>
</dbReference>
<gene>
    <name evidence="6" type="ORF">MED92_11514</name>
</gene>
<dbReference type="Pfam" id="PF00126">
    <property type="entry name" value="HTH_1"/>
    <property type="match status" value="1"/>
</dbReference>
<dbReference type="Gene3D" id="3.40.190.10">
    <property type="entry name" value="Periplasmic binding protein-like II"/>
    <property type="match status" value="2"/>
</dbReference>
<sequence length="303" mass="34131">MERLPPLKALRVFQVAAELGSFKLAADRLHVTQAAVSQQIRLLEEYFDEALFVRLNREVQLTPAAMTLLPYLQKAFELISEGARTLSQDPNPDQLKITTIASFAARWLVPRLNGFQRENPELSCYVSTTDTVFNFSDSSQDIAIRFSPGGTSGLHEALLSTDYVLPLCHPTLLVQQTDKQLPLLIDDSSDIREVNASFIELFGGDQHVALKMRDSSILIDAALNGQGIAAVRYSLAMEQIKHGLLVPARSIYWNSPYSYYLVAPEPFFKRPKVAAFINWVMAEAKVIEEHWQKFCVDQHLKHV</sequence>
<dbReference type="InterPro" id="IPR036388">
    <property type="entry name" value="WH-like_DNA-bd_sf"/>
</dbReference>
<keyword evidence="3" id="KW-0238">DNA-binding</keyword>
<dbReference type="Gene3D" id="1.10.10.10">
    <property type="entry name" value="Winged helix-like DNA-binding domain superfamily/Winged helix DNA-binding domain"/>
    <property type="match status" value="1"/>
</dbReference>
<name>A0A7U8C4H1_NEPCE</name>
<keyword evidence="2" id="KW-0805">Transcription regulation</keyword>
<evidence type="ECO:0000313" key="6">
    <source>
        <dbReference type="EMBL" id="EAR61352.1"/>
    </source>
</evidence>
<dbReference type="PROSITE" id="PS50931">
    <property type="entry name" value="HTH_LYSR"/>
    <property type="match status" value="1"/>
</dbReference>
<evidence type="ECO:0000313" key="7">
    <source>
        <dbReference type="Proteomes" id="UP000002171"/>
    </source>
</evidence>
<evidence type="ECO:0000256" key="3">
    <source>
        <dbReference type="ARBA" id="ARBA00023125"/>
    </source>
</evidence>